<dbReference type="Pfam" id="PF00515">
    <property type="entry name" value="TPR_1"/>
    <property type="match status" value="1"/>
</dbReference>
<keyword evidence="1" id="KW-0802">TPR repeat</keyword>
<gene>
    <name evidence="2" type="ORF">CRG98_045979</name>
</gene>
<dbReference type="STRING" id="22663.A0A2I0HPW0"/>
<evidence type="ECO:0000256" key="1">
    <source>
        <dbReference type="PROSITE-ProRule" id="PRU00339"/>
    </source>
</evidence>
<protein>
    <submittedName>
        <fullName evidence="2">Uncharacterized protein</fullName>
    </submittedName>
</protein>
<dbReference type="SUPFAM" id="SSF48452">
    <property type="entry name" value="TPR-like"/>
    <property type="match status" value="1"/>
</dbReference>
<dbReference type="SMART" id="SM00028">
    <property type="entry name" value="TPR"/>
    <property type="match status" value="1"/>
</dbReference>
<comment type="caution">
    <text evidence="2">The sequence shown here is derived from an EMBL/GenBank/DDBJ whole genome shotgun (WGS) entry which is preliminary data.</text>
</comment>
<reference evidence="2 3" key="1">
    <citation type="submission" date="2017-11" db="EMBL/GenBank/DDBJ databases">
        <title>De-novo sequencing of pomegranate (Punica granatum L.) genome.</title>
        <authorList>
            <person name="Akparov Z."/>
            <person name="Amiraslanov A."/>
            <person name="Hajiyeva S."/>
            <person name="Abbasov M."/>
            <person name="Kaur K."/>
            <person name="Hamwieh A."/>
            <person name="Solovyev V."/>
            <person name="Salamov A."/>
            <person name="Braich B."/>
            <person name="Kosarev P."/>
            <person name="Mahmoud A."/>
            <person name="Hajiyev E."/>
            <person name="Babayeva S."/>
            <person name="Izzatullayeva V."/>
            <person name="Mammadov A."/>
            <person name="Mammadov A."/>
            <person name="Sharifova S."/>
            <person name="Ojaghi J."/>
            <person name="Eynullazada K."/>
            <person name="Bayramov B."/>
            <person name="Abdulazimova A."/>
            <person name="Shahmuradov I."/>
        </authorList>
    </citation>
    <scope>NUCLEOTIDE SEQUENCE [LARGE SCALE GENOMIC DNA]</scope>
    <source>
        <strain evidence="3">cv. AG2017</strain>
        <tissue evidence="2">Leaf</tissue>
    </source>
</reference>
<dbReference type="EMBL" id="PGOL01006509">
    <property type="protein sequence ID" value="PKI33623.1"/>
    <property type="molecule type" value="Genomic_DNA"/>
</dbReference>
<dbReference type="Proteomes" id="UP000233551">
    <property type="component" value="Unassembled WGS sequence"/>
</dbReference>
<name>A0A2I0HPW0_PUNGR</name>
<dbReference type="PROSITE" id="PS50005">
    <property type="entry name" value="TPR"/>
    <property type="match status" value="1"/>
</dbReference>
<dbReference type="Gene3D" id="1.25.40.10">
    <property type="entry name" value="Tetratricopeptide repeat domain"/>
    <property type="match status" value="1"/>
</dbReference>
<dbReference type="InterPro" id="IPR019734">
    <property type="entry name" value="TPR_rpt"/>
</dbReference>
<organism evidence="2 3">
    <name type="scientific">Punica granatum</name>
    <name type="common">Pomegranate</name>
    <dbReference type="NCBI Taxonomy" id="22663"/>
    <lineage>
        <taxon>Eukaryota</taxon>
        <taxon>Viridiplantae</taxon>
        <taxon>Streptophyta</taxon>
        <taxon>Embryophyta</taxon>
        <taxon>Tracheophyta</taxon>
        <taxon>Spermatophyta</taxon>
        <taxon>Magnoliopsida</taxon>
        <taxon>eudicotyledons</taxon>
        <taxon>Gunneridae</taxon>
        <taxon>Pentapetalae</taxon>
        <taxon>rosids</taxon>
        <taxon>malvids</taxon>
        <taxon>Myrtales</taxon>
        <taxon>Lythraceae</taxon>
        <taxon>Punica</taxon>
    </lineage>
</organism>
<keyword evidence="3" id="KW-1185">Reference proteome</keyword>
<feature type="repeat" description="TPR" evidence="1">
    <location>
        <begin position="12"/>
        <end position="45"/>
    </location>
</feature>
<dbReference type="InterPro" id="IPR011990">
    <property type="entry name" value="TPR-like_helical_dom_sf"/>
</dbReference>
<proteinExistence type="predicted"/>
<sequence>MKMQCGVCKAAVSGYYRRGEAYLATRKFEEAIKDFLQVKKLCPRNADAIRKLSECRRQWERSGSTG</sequence>
<accession>A0A2I0HPW0</accession>
<evidence type="ECO:0000313" key="2">
    <source>
        <dbReference type="EMBL" id="PKI33623.1"/>
    </source>
</evidence>
<evidence type="ECO:0000313" key="3">
    <source>
        <dbReference type="Proteomes" id="UP000233551"/>
    </source>
</evidence>
<dbReference type="AlphaFoldDB" id="A0A2I0HPW0"/>